<dbReference type="GO" id="GO:0005829">
    <property type="term" value="C:cytosol"/>
    <property type="evidence" value="ECO:0007669"/>
    <property type="project" value="TreeGrafter"/>
</dbReference>
<protein>
    <submittedName>
        <fullName evidence="3">Queuine tRNA-ribosyltransferase</fullName>
        <ecNumber evidence="3">2.4.2.29</ecNumber>
    </submittedName>
</protein>
<dbReference type="RefSeq" id="WP_094091412.1">
    <property type="nucleotide sequence ID" value="NZ_CP016397.1"/>
</dbReference>
<evidence type="ECO:0000256" key="1">
    <source>
        <dbReference type="ARBA" id="ARBA00022833"/>
    </source>
</evidence>
<sequence length="272" mass="30893">MNQRIVMPMYIPTLTTEAGSCLTLANWQEVGVRAVSYHLEALLLKPGISLLKSLPHLKAYIPWQGSIVLNAALPPAKQGQYTVRSPYDGSVMQISQDEVACLVEKLQPDIVVLPIDFDPGLMRSFTKTSQIFTIPELHVEQQFGWYLPYEPSLSFIALQEKIKRYNTTPIYLAGDFDLQQLAALTQYDSLMIESNLPAQHAFSGKVYYEGGVLDLCADEIAHQQVVIDRHCKCPTCEQQLTRAYLHHLINQTPLLCQRLLIQHNAYYYQNCY</sequence>
<name>A0A222P3Y5_9GAMM</name>
<keyword evidence="1" id="KW-0862">Zinc</keyword>
<organism evidence="3 4">
    <name type="scientific">Legionella clemsonensis</name>
    <dbReference type="NCBI Taxonomy" id="1867846"/>
    <lineage>
        <taxon>Bacteria</taxon>
        <taxon>Pseudomonadati</taxon>
        <taxon>Pseudomonadota</taxon>
        <taxon>Gammaproteobacteria</taxon>
        <taxon>Legionellales</taxon>
        <taxon>Legionellaceae</taxon>
        <taxon>Legionella</taxon>
    </lineage>
</organism>
<keyword evidence="3" id="KW-0808">Transferase</keyword>
<evidence type="ECO:0000313" key="4">
    <source>
        <dbReference type="Proteomes" id="UP000201728"/>
    </source>
</evidence>
<evidence type="ECO:0000259" key="2">
    <source>
        <dbReference type="Pfam" id="PF01702"/>
    </source>
</evidence>
<dbReference type="Pfam" id="PF01702">
    <property type="entry name" value="TGT"/>
    <property type="match status" value="2"/>
</dbReference>
<dbReference type="Gene3D" id="3.20.20.105">
    <property type="entry name" value="Queuine tRNA-ribosyltransferase-like"/>
    <property type="match status" value="2"/>
</dbReference>
<dbReference type="InterPro" id="IPR036511">
    <property type="entry name" value="TGT-like_sf"/>
</dbReference>
<dbReference type="EMBL" id="CP016397">
    <property type="protein sequence ID" value="ASQ46570.1"/>
    <property type="molecule type" value="Genomic_DNA"/>
</dbReference>
<dbReference type="GO" id="GO:0006400">
    <property type="term" value="P:tRNA modification"/>
    <property type="evidence" value="ECO:0007669"/>
    <property type="project" value="InterPro"/>
</dbReference>
<evidence type="ECO:0000313" key="3">
    <source>
        <dbReference type="EMBL" id="ASQ46570.1"/>
    </source>
</evidence>
<dbReference type="PANTHER" id="PTHR43530">
    <property type="entry name" value="QUEUINE TRNA-RIBOSYLTRANSFERASE CATALYTIC SUBUNIT 1"/>
    <property type="match status" value="1"/>
</dbReference>
<proteinExistence type="predicted"/>
<dbReference type="OrthoDB" id="5647128at2"/>
<keyword evidence="4" id="KW-1185">Reference proteome</keyword>
<gene>
    <name evidence="3" type="primary">tgt_2</name>
    <name evidence="3" type="ORF">clem_10105</name>
</gene>
<dbReference type="GO" id="GO:0008479">
    <property type="term" value="F:tRNA-guanosine(34) queuine transglycosylase activity"/>
    <property type="evidence" value="ECO:0007669"/>
    <property type="project" value="TreeGrafter"/>
</dbReference>
<dbReference type="EC" id="2.4.2.29" evidence="3"/>
<dbReference type="AlphaFoldDB" id="A0A222P3Y5"/>
<keyword evidence="3" id="KW-0328">Glycosyltransferase</keyword>
<feature type="domain" description="tRNA-guanine(15) transglycosylase-like" evidence="2">
    <location>
        <begin position="167"/>
        <end position="270"/>
    </location>
</feature>
<dbReference type="SUPFAM" id="SSF51713">
    <property type="entry name" value="tRNA-guanine transglycosylase"/>
    <property type="match status" value="1"/>
</dbReference>
<accession>A0A222P3Y5</accession>
<feature type="domain" description="tRNA-guanine(15) transglycosylase-like" evidence="2">
    <location>
        <begin position="4"/>
        <end position="113"/>
    </location>
</feature>
<dbReference type="KEGG" id="lcd:clem_10105"/>
<dbReference type="InterPro" id="IPR002616">
    <property type="entry name" value="tRNA_ribo_trans-like"/>
</dbReference>
<dbReference type="Proteomes" id="UP000201728">
    <property type="component" value="Chromosome"/>
</dbReference>
<dbReference type="PANTHER" id="PTHR43530:SF1">
    <property type="entry name" value="QUEUINE TRNA-RIBOSYLTRANSFERASE CATALYTIC SUBUNIT 1"/>
    <property type="match status" value="1"/>
</dbReference>
<reference evidence="4" key="1">
    <citation type="submission" date="2016-07" db="EMBL/GenBank/DDBJ databases">
        <authorList>
            <person name="Florea S."/>
            <person name="Webb J.S."/>
            <person name="Jaromczyk J."/>
            <person name="Schardl C.L."/>
        </authorList>
    </citation>
    <scope>NUCLEOTIDE SEQUENCE [LARGE SCALE GENOMIC DNA]</scope>
    <source>
        <strain evidence="4">CDC-D5610</strain>
    </source>
</reference>